<evidence type="ECO:0000313" key="3">
    <source>
        <dbReference type="Proteomes" id="UP000022910"/>
    </source>
</evidence>
<comment type="caution">
    <text evidence="2">The sequence shown here is derived from an EMBL/GenBank/DDBJ whole genome shotgun (WGS) entry which is preliminary data.</text>
</comment>
<dbReference type="HOGENOM" id="CLU_010595_9_0_1"/>
<dbReference type="AlphaFoldDB" id="A0A015LAT3"/>
<evidence type="ECO:0000259" key="1">
    <source>
        <dbReference type="Pfam" id="PF13649"/>
    </source>
</evidence>
<dbReference type="OMA" id="NNWISIG"/>
<dbReference type="STRING" id="1432141.A0A015LAT3"/>
<dbReference type="OrthoDB" id="2013972at2759"/>
<dbReference type="EMBL" id="JEMT01011814">
    <property type="protein sequence ID" value="EXX76824.1"/>
    <property type="molecule type" value="Genomic_DNA"/>
</dbReference>
<dbReference type="InterPro" id="IPR041698">
    <property type="entry name" value="Methyltransf_25"/>
</dbReference>
<dbReference type="Gene3D" id="3.40.50.150">
    <property type="entry name" value="Vaccinia Virus protein VP39"/>
    <property type="match status" value="1"/>
</dbReference>
<evidence type="ECO:0000313" key="2">
    <source>
        <dbReference type="EMBL" id="EXX76824.1"/>
    </source>
</evidence>
<dbReference type="GO" id="GO:0008168">
    <property type="term" value="F:methyltransferase activity"/>
    <property type="evidence" value="ECO:0007669"/>
    <property type="project" value="TreeGrafter"/>
</dbReference>
<sequence length="307" mass="35872">MDSKSHNKHLHPLEVTEENESTAILDTYRYVNGRRFHNVTGVEYFMPNDEQEISRLEMSYLLVKYLWQNNFSSPIHEKLTNENMRVIDIGCGTGKWSLEMAEMYPKVTFIGIDISPVFPTETKFSNVTFFLANVLDGLPFEKNTFDFVFQRFLTSSYTNKQWEKVINELIRILKPGGYLELMEKDNNWISIGPSSKILQESFLKLLGEKDINPSMNLKIEQLLKDSNQLIDINIETKDILLGSPGGRFGELTLKNQLEAFDHMIPYLSSYMELSIKEFKNKYLDTIPMEVNKYKTCIKCYRHWGRKI</sequence>
<dbReference type="Proteomes" id="UP000022910">
    <property type="component" value="Unassembled WGS sequence"/>
</dbReference>
<keyword evidence="3" id="KW-1185">Reference proteome</keyword>
<accession>A0A015LAT3</accession>
<dbReference type="PANTHER" id="PTHR43591">
    <property type="entry name" value="METHYLTRANSFERASE"/>
    <property type="match status" value="1"/>
</dbReference>
<dbReference type="CDD" id="cd02440">
    <property type="entry name" value="AdoMet_MTases"/>
    <property type="match status" value="1"/>
</dbReference>
<reference evidence="2 3" key="1">
    <citation type="submission" date="2014-02" db="EMBL/GenBank/DDBJ databases">
        <title>Single nucleus genome sequencing reveals high similarity among nuclei of an endomycorrhizal fungus.</title>
        <authorList>
            <person name="Lin K."/>
            <person name="Geurts R."/>
            <person name="Zhang Z."/>
            <person name="Limpens E."/>
            <person name="Saunders D.G."/>
            <person name="Mu D."/>
            <person name="Pang E."/>
            <person name="Cao H."/>
            <person name="Cha H."/>
            <person name="Lin T."/>
            <person name="Zhou Q."/>
            <person name="Shang Y."/>
            <person name="Li Y."/>
            <person name="Ivanov S."/>
            <person name="Sharma T."/>
            <person name="Velzen R.V."/>
            <person name="Ruijter N.D."/>
            <person name="Aanen D.K."/>
            <person name="Win J."/>
            <person name="Kamoun S."/>
            <person name="Bisseling T."/>
            <person name="Huang S."/>
        </authorList>
    </citation>
    <scope>NUCLEOTIDE SEQUENCE [LARGE SCALE GENOMIC DNA]</scope>
    <source>
        <strain evidence="3">DAOM197198w</strain>
    </source>
</reference>
<dbReference type="PANTHER" id="PTHR43591:SF24">
    <property type="entry name" value="2-METHOXY-6-POLYPRENYL-1,4-BENZOQUINOL METHYLASE, MITOCHONDRIAL"/>
    <property type="match status" value="1"/>
</dbReference>
<protein>
    <recommendedName>
        <fullName evidence="1">Methyltransferase domain-containing protein</fullName>
    </recommendedName>
</protein>
<dbReference type="InterPro" id="IPR029063">
    <property type="entry name" value="SAM-dependent_MTases_sf"/>
</dbReference>
<gene>
    <name evidence="2" type="ORF">RirG_029430</name>
</gene>
<proteinExistence type="predicted"/>
<name>A0A015LAT3_RHIIW</name>
<feature type="domain" description="Methyltransferase" evidence="1">
    <location>
        <begin position="86"/>
        <end position="177"/>
    </location>
</feature>
<dbReference type="SUPFAM" id="SSF53335">
    <property type="entry name" value="S-adenosyl-L-methionine-dependent methyltransferases"/>
    <property type="match status" value="1"/>
</dbReference>
<dbReference type="Pfam" id="PF13649">
    <property type="entry name" value="Methyltransf_25"/>
    <property type="match status" value="1"/>
</dbReference>
<organism evidence="2 3">
    <name type="scientific">Rhizophagus irregularis (strain DAOM 197198w)</name>
    <name type="common">Glomus intraradices</name>
    <dbReference type="NCBI Taxonomy" id="1432141"/>
    <lineage>
        <taxon>Eukaryota</taxon>
        <taxon>Fungi</taxon>
        <taxon>Fungi incertae sedis</taxon>
        <taxon>Mucoromycota</taxon>
        <taxon>Glomeromycotina</taxon>
        <taxon>Glomeromycetes</taxon>
        <taxon>Glomerales</taxon>
        <taxon>Glomeraceae</taxon>
        <taxon>Rhizophagus</taxon>
    </lineage>
</organism>